<dbReference type="Proteomes" id="UP000473826">
    <property type="component" value="Unassembled WGS sequence"/>
</dbReference>
<dbReference type="EMBL" id="QKWK01000005">
    <property type="protein sequence ID" value="TXT10785.1"/>
    <property type="molecule type" value="Genomic_DNA"/>
</dbReference>
<dbReference type="Pfam" id="PF00439">
    <property type="entry name" value="Bromodomain"/>
    <property type="match status" value="1"/>
</dbReference>
<feature type="region of interest" description="Disordered" evidence="3">
    <location>
        <begin position="663"/>
        <end position="722"/>
    </location>
</feature>
<dbReference type="AlphaFoldDB" id="A0A7D8V2B6"/>
<feature type="compositionally biased region" description="Low complexity" evidence="3">
    <location>
        <begin position="14"/>
        <end position="30"/>
    </location>
</feature>
<sequence length="766" mass="83461">MPPIKLKLSLGGLTPSATASPATPATPIIKIKGKGKNKSANASAAPSPSPAATSPAATPAATPLAMTPVTPAPTTPAPERIPKKRGRPPKIRPTAIPPHVVTPQEFFNIKAEPVDSDDADPLSLPLSPAAGSVTPLNEGTSTPGGWEGDSEFTTYNPRVVKWKRVKRPFKELANKALHEMRRKDVYGFFLEPVNLDDYPDYLEVVGGEDKMMDLQTMQTKVDENEYRSMDELEADFKTMIDAALKFNLPGTAPYREANKVQVHGQKHIDRAKPLVLTPSPSPEPEPQQSEVGTPAPVYLGKPQKDVPPKNLIPDAMLAFPPNSLQAKAIGWNLTGGRIVRPKRMVRGREKFFGKWREYGNDGSLSLAEMDDPQEHLDIFRLRRGDEWRTVTDWPAMLDNNQGKAWWDWEGLGGATGQPPLPNTERLKPEPLKTRELGTFDFGVYPEIERDIKSLQDAKDSQAYDPEDDDLDVLADQLRSDAPPPVTVPPHWPAQSFVNAYDRPSATHWLYNMSLGGVRGEAYNNSVQKFLDGAISSAKANGSKTTDDTASILQEYVANKWRGGVLHSDTTRLASDTDAILQNAHDAYSRIALRSLTSAANPLDIQPLLREPSDFLYLGVGGKAGVNDAVSWVGGEINRVSGVRDEARKAAGVSKADTDADVVMADGAESAPANGDAARTGIKRRNSDSEPVDAEAKRRKVDAPEAATNGSAPKPPADETENGLRQLRLELVALSKFYPLASLKKMSKEDAERLLPPNVRNLMTQPQ</sequence>
<feature type="region of interest" description="Disordered" evidence="3">
    <location>
        <begin position="127"/>
        <end position="150"/>
    </location>
</feature>
<dbReference type="Gene3D" id="1.20.920.10">
    <property type="entry name" value="Bromodomain-like"/>
    <property type="match status" value="1"/>
</dbReference>
<comment type="caution">
    <text evidence="5">The sequence shown here is derived from an EMBL/GenBank/DDBJ whole genome shotgun (WGS) entry which is preliminary data.</text>
</comment>
<feature type="compositionally biased region" description="Polar residues" evidence="3">
    <location>
        <begin position="134"/>
        <end position="143"/>
    </location>
</feature>
<evidence type="ECO:0000256" key="3">
    <source>
        <dbReference type="SAM" id="MobiDB-lite"/>
    </source>
</evidence>
<gene>
    <name evidence="5" type="ORF">VHUM_02290</name>
</gene>
<dbReference type="GO" id="GO:0006357">
    <property type="term" value="P:regulation of transcription by RNA polymerase II"/>
    <property type="evidence" value="ECO:0007669"/>
    <property type="project" value="TreeGrafter"/>
</dbReference>
<evidence type="ECO:0000313" key="6">
    <source>
        <dbReference type="Proteomes" id="UP000473826"/>
    </source>
</evidence>
<feature type="domain" description="Bromo" evidence="4">
    <location>
        <begin position="181"/>
        <end position="254"/>
    </location>
</feature>
<organism evidence="5 6">
    <name type="scientific">Vanrija humicola</name>
    <name type="common">Yeast</name>
    <name type="synonym">Cryptococcus humicola</name>
    <dbReference type="NCBI Taxonomy" id="5417"/>
    <lineage>
        <taxon>Eukaryota</taxon>
        <taxon>Fungi</taxon>
        <taxon>Dikarya</taxon>
        <taxon>Basidiomycota</taxon>
        <taxon>Agaricomycotina</taxon>
        <taxon>Tremellomycetes</taxon>
        <taxon>Trichosporonales</taxon>
        <taxon>Trichosporonaceae</taxon>
        <taxon>Vanrija</taxon>
    </lineage>
</organism>
<dbReference type="CDD" id="cd04369">
    <property type="entry name" value="Bromodomain"/>
    <property type="match status" value="1"/>
</dbReference>
<dbReference type="InterPro" id="IPR036427">
    <property type="entry name" value="Bromodomain-like_sf"/>
</dbReference>
<keyword evidence="6" id="KW-1185">Reference proteome</keyword>
<dbReference type="SMART" id="SM00297">
    <property type="entry name" value="BROMO"/>
    <property type="match status" value="1"/>
</dbReference>
<evidence type="ECO:0000256" key="1">
    <source>
        <dbReference type="ARBA" id="ARBA00023117"/>
    </source>
</evidence>
<dbReference type="PANTHER" id="PTHR22881">
    <property type="entry name" value="BROMODOMAIN CONTAINING PROTEIN"/>
    <property type="match status" value="1"/>
</dbReference>
<evidence type="ECO:0000256" key="2">
    <source>
        <dbReference type="PROSITE-ProRule" id="PRU00035"/>
    </source>
</evidence>
<feature type="region of interest" description="Disordered" evidence="3">
    <location>
        <begin position="270"/>
        <end position="295"/>
    </location>
</feature>
<protein>
    <recommendedName>
        <fullName evidence="4">Bromo domain-containing protein</fullName>
    </recommendedName>
</protein>
<feature type="region of interest" description="Disordered" evidence="3">
    <location>
        <begin position="1"/>
        <end position="97"/>
    </location>
</feature>
<accession>A0A7D8V2B6</accession>
<evidence type="ECO:0000259" key="4">
    <source>
        <dbReference type="PROSITE" id="PS50014"/>
    </source>
</evidence>
<dbReference type="PANTHER" id="PTHR22881:SF27">
    <property type="entry name" value="BROMODOMAIN CONTAINING 7_9"/>
    <property type="match status" value="1"/>
</dbReference>
<evidence type="ECO:0000313" key="5">
    <source>
        <dbReference type="EMBL" id="TXT10785.1"/>
    </source>
</evidence>
<name>A0A7D8V2B6_VANHU</name>
<reference evidence="5 6" key="1">
    <citation type="journal article" date="2019" name="PLoS Genet.">
        <title>Convergent evolution of linked mating-type loci in basidiomycete fungi.</title>
        <authorList>
            <person name="Sun S."/>
            <person name="Coelho M.A."/>
            <person name="Heitman J."/>
            <person name="Nowrousian M."/>
        </authorList>
    </citation>
    <scope>NUCLEOTIDE SEQUENCE [LARGE SCALE GENOMIC DNA]</scope>
    <source>
        <strain evidence="5 6">CBS 4282</strain>
    </source>
</reference>
<dbReference type="SUPFAM" id="SSF47370">
    <property type="entry name" value="Bromodomain"/>
    <property type="match status" value="1"/>
</dbReference>
<dbReference type="OrthoDB" id="21449at2759"/>
<dbReference type="InterPro" id="IPR051831">
    <property type="entry name" value="Bromodomain_contain_prot"/>
</dbReference>
<feature type="compositionally biased region" description="Low complexity" evidence="3">
    <location>
        <begin position="38"/>
        <end position="69"/>
    </location>
</feature>
<keyword evidence="1 2" id="KW-0103">Bromodomain</keyword>
<dbReference type="GO" id="GO:0005634">
    <property type="term" value="C:nucleus"/>
    <property type="evidence" value="ECO:0007669"/>
    <property type="project" value="TreeGrafter"/>
</dbReference>
<dbReference type="GO" id="GO:0006325">
    <property type="term" value="P:chromatin organization"/>
    <property type="evidence" value="ECO:0007669"/>
    <property type="project" value="UniProtKB-ARBA"/>
</dbReference>
<proteinExistence type="predicted"/>
<dbReference type="PROSITE" id="PS50014">
    <property type="entry name" value="BROMODOMAIN_2"/>
    <property type="match status" value="1"/>
</dbReference>
<dbReference type="InterPro" id="IPR001487">
    <property type="entry name" value="Bromodomain"/>
</dbReference>